<dbReference type="AlphaFoldDB" id="A0A2P5D5D1"/>
<name>A0A2P5D5D1_PARAD</name>
<feature type="region of interest" description="Disordered" evidence="1">
    <location>
        <begin position="100"/>
        <end position="127"/>
    </location>
</feature>
<dbReference type="OrthoDB" id="10508163at2759"/>
<comment type="caution">
    <text evidence="2">The sequence shown here is derived from an EMBL/GenBank/DDBJ whole genome shotgun (WGS) entry which is preliminary data.</text>
</comment>
<protein>
    <submittedName>
        <fullName evidence="2">Uncharacterized protein</fullName>
    </submittedName>
</protein>
<dbReference type="EMBL" id="JXTB01000062">
    <property type="protein sequence ID" value="PON68514.1"/>
    <property type="molecule type" value="Genomic_DNA"/>
</dbReference>
<evidence type="ECO:0000256" key="1">
    <source>
        <dbReference type="SAM" id="MobiDB-lite"/>
    </source>
</evidence>
<evidence type="ECO:0000313" key="3">
    <source>
        <dbReference type="Proteomes" id="UP000237105"/>
    </source>
</evidence>
<feature type="non-terminal residue" evidence="2">
    <location>
        <position position="1"/>
    </location>
</feature>
<sequence>QHPLKLPSDFLSPVLPIVSCRLKEKEIAEPPIATTTKSEKKTAAANKSSPITTPSIMVSQESMELENLKADQVKQTERLEAIEKVQKEILDQLMAAFAAPSAVAPHPSGSSQPEVPASPFVATSPEK</sequence>
<organism evidence="2 3">
    <name type="scientific">Parasponia andersonii</name>
    <name type="common">Sponia andersonii</name>
    <dbReference type="NCBI Taxonomy" id="3476"/>
    <lineage>
        <taxon>Eukaryota</taxon>
        <taxon>Viridiplantae</taxon>
        <taxon>Streptophyta</taxon>
        <taxon>Embryophyta</taxon>
        <taxon>Tracheophyta</taxon>
        <taxon>Spermatophyta</taxon>
        <taxon>Magnoliopsida</taxon>
        <taxon>eudicotyledons</taxon>
        <taxon>Gunneridae</taxon>
        <taxon>Pentapetalae</taxon>
        <taxon>rosids</taxon>
        <taxon>fabids</taxon>
        <taxon>Rosales</taxon>
        <taxon>Cannabaceae</taxon>
        <taxon>Parasponia</taxon>
    </lineage>
</organism>
<feature type="compositionally biased region" description="Low complexity" evidence="1">
    <location>
        <begin position="100"/>
        <end position="111"/>
    </location>
</feature>
<gene>
    <name evidence="2" type="ORF">PanWU01x14_094850</name>
</gene>
<evidence type="ECO:0000313" key="2">
    <source>
        <dbReference type="EMBL" id="PON68514.1"/>
    </source>
</evidence>
<feature type="region of interest" description="Disordered" evidence="1">
    <location>
        <begin position="29"/>
        <end position="54"/>
    </location>
</feature>
<keyword evidence="3" id="KW-1185">Reference proteome</keyword>
<accession>A0A2P5D5D1</accession>
<dbReference type="Proteomes" id="UP000237105">
    <property type="component" value="Unassembled WGS sequence"/>
</dbReference>
<proteinExistence type="predicted"/>
<reference evidence="3" key="1">
    <citation type="submission" date="2016-06" db="EMBL/GenBank/DDBJ databases">
        <title>Parallel loss of symbiosis genes in relatives of nitrogen-fixing non-legume Parasponia.</title>
        <authorList>
            <person name="Van Velzen R."/>
            <person name="Holmer R."/>
            <person name="Bu F."/>
            <person name="Rutten L."/>
            <person name="Van Zeijl A."/>
            <person name="Liu W."/>
            <person name="Santuari L."/>
            <person name="Cao Q."/>
            <person name="Sharma T."/>
            <person name="Shen D."/>
            <person name="Roswanjaya Y."/>
            <person name="Wardhani T."/>
            <person name="Kalhor M.S."/>
            <person name="Jansen J."/>
            <person name="Van den Hoogen J."/>
            <person name="Gungor B."/>
            <person name="Hartog M."/>
            <person name="Hontelez J."/>
            <person name="Verver J."/>
            <person name="Yang W.-C."/>
            <person name="Schijlen E."/>
            <person name="Repin R."/>
            <person name="Schilthuizen M."/>
            <person name="Schranz E."/>
            <person name="Heidstra R."/>
            <person name="Miyata K."/>
            <person name="Fedorova E."/>
            <person name="Kohlen W."/>
            <person name="Bisseling T."/>
            <person name="Smit S."/>
            <person name="Geurts R."/>
        </authorList>
    </citation>
    <scope>NUCLEOTIDE SEQUENCE [LARGE SCALE GENOMIC DNA]</scope>
    <source>
        <strain evidence="3">cv. WU1-14</strain>
    </source>
</reference>